<dbReference type="Gene3D" id="2.60.98.20">
    <property type="entry name" value="Flagellar hook protein FlgE"/>
    <property type="match status" value="1"/>
</dbReference>
<dbReference type="InterPro" id="IPR037058">
    <property type="entry name" value="Falgellar_hook_FlgE_sf"/>
</dbReference>
<evidence type="ECO:0000256" key="1">
    <source>
        <dbReference type="ARBA" id="ARBA00004117"/>
    </source>
</evidence>
<keyword evidence="4" id="KW-0975">Bacterial flagellum</keyword>
<dbReference type="EMBL" id="UOGH01000274">
    <property type="protein sequence ID" value="VAX32905.1"/>
    <property type="molecule type" value="Genomic_DNA"/>
</dbReference>
<feature type="domain" description="Flagellar hook protein FlgE/F/G-like D1" evidence="8">
    <location>
        <begin position="86"/>
        <end position="142"/>
    </location>
</feature>
<evidence type="ECO:0000259" key="7">
    <source>
        <dbReference type="Pfam" id="PF07559"/>
    </source>
</evidence>
<dbReference type="InterPro" id="IPR019776">
    <property type="entry name" value="Flagellar_basal_body_rod_CS"/>
</dbReference>
<dbReference type="Pfam" id="PF07559">
    <property type="entry name" value="FlgE_D2"/>
    <property type="match status" value="1"/>
</dbReference>
<comment type="subcellular location">
    <subcellularLocation>
        <location evidence="1">Bacterial flagellum basal body</location>
    </subcellularLocation>
</comment>
<sequence length="415" mass="43825">MLTALFSAISGLNANGTSLSVIGDNVANMNTVGYKASRVAFGDVLSQTITGTSGNSQIGRGVVVSDISPLFTQGSFETTASALDMAIDGDGFFMVKEDNSNFYTRAGQFTLDKDGYLVTTDNLRVQGYLYDSGGNATGVVGDISVASLNSAPQPTANAEFSVNLDSRDGVTGPFDLTNTSGTSNFSTSLTIYDSLGNDHLLTTYFTKTAANQWEANVVTVTDPSTDPPTYSIVETQALQFDDTGNLIIPDPPEFTATFDFSPWGATGAQSVRFNIADMSQYGSASATVFLSQDGFTAGSLKTLSVSEDGTITGIFTNGQTKPVARLSLAKFTAPTELTKIGRNLYAESFSSGQPIMGEPGTAGIGRVLSSSLELSNVDLAEEFIKMITAQRGFQANSRIITTTDDLLQEVVNLKR</sequence>
<dbReference type="InterPro" id="IPR053967">
    <property type="entry name" value="LlgE_F_G-like_D1"/>
</dbReference>
<dbReference type="Pfam" id="PF00460">
    <property type="entry name" value="Flg_bb_rod"/>
    <property type="match status" value="1"/>
</dbReference>
<evidence type="ECO:0000259" key="8">
    <source>
        <dbReference type="Pfam" id="PF22692"/>
    </source>
</evidence>
<keyword evidence="9" id="KW-0282">Flagellum</keyword>
<feature type="domain" description="Flagellar hook protein FlgE D2" evidence="7">
    <location>
        <begin position="163"/>
        <end position="295"/>
    </location>
</feature>
<gene>
    <name evidence="9" type="ORF">MNBD_NITROSPIRAE02-1652</name>
</gene>
<feature type="domain" description="Flagellar basal-body/hook protein C-terminal" evidence="6">
    <location>
        <begin position="369"/>
        <end position="413"/>
    </location>
</feature>
<dbReference type="AlphaFoldDB" id="A0A3B1DML3"/>
<keyword evidence="9" id="KW-0969">Cilium</keyword>
<proteinExistence type="inferred from homology"/>
<keyword evidence="9" id="KW-0966">Cell projection</keyword>
<dbReference type="Pfam" id="PF22692">
    <property type="entry name" value="LlgE_F_G_D1"/>
    <property type="match status" value="1"/>
</dbReference>
<dbReference type="GO" id="GO:0009425">
    <property type="term" value="C:bacterial-type flagellum basal body"/>
    <property type="evidence" value="ECO:0007669"/>
    <property type="project" value="UniProtKB-SubCell"/>
</dbReference>
<name>A0A3B1DML3_9ZZZZ</name>
<dbReference type="InterPro" id="IPR001444">
    <property type="entry name" value="Flag_bb_rod_N"/>
</dbReference>
<dbReference type="SUPFAM" id="SSF117143">
    <property type="entry name" value="Flagellar hook protein flgE"/>
    <property type="match status" value="1"/>
</dbReference>
<dbReference type="InterPro" id="IPR020013">
    <property type="entry name" value="Flagellar_FlgE/F/G"/>
</dbReference>
<evidence type="ECO:0000256" key="4">
    <source>
        <dbReference type="ARBA" id="ARBA00023143"/>
    </source>
</evidence>
<dbReference type="PANTHER" id="PTHR30435:SF1">
    <property type="entry name" value="FLAGELLAR HOOK PROTEIN FLGE"/>
    <property type="match status" value="1"/>
</dbReference>
<dbReference type="PROSITE" id="PS00588">
    <property type="entry name" value="FLAGELLA_BB_ROD"/>
    <property type="match status" value="1"/>
</dbReference>
<evidence type="ECO:0000259" key="6">
    <source>
        <dbReference type="Pfam" id="PF06429"/>
    </source>
</evidence>
<evidence type="ECO:0000259" key="5">
    <source>
        <dbReference type="Pfam" id="PF00460"/>
    </source>
</evidence>
<organism evidence="9">
    <name type="scientific">hydrothermal vent metagenome</name>
    <dbReference type="NCBI Taxonomy" id="652676"/>
    <lineage>
        <taxon>unclassified sequences</taxon>
        <taxon>metagenomes</taxon>
        <taxon>ecological metagenomes</taxon>
    </lineage>
</organism>
<evidence type="ECO:0000313" key="9">
    <source>
        <dbReference type="EMBL" id="VAX32905.1"/>
    </source>
</evidence>
<protein>
    <recommendedName>
        <fullName evidence="3">Flagellar hook protein FlgE</fullName>
    </recommendedName>
</protein>
<dbReference type="InterPro" id="IPR011491">
    <property type="entry name" value="FlgE_D2"/>
</dbReference>
<dbReference type="InterPro" id="IPR037925">
    <property type="entry name" value="FlgE/F/G-like"/>
</dbReference>
<evidence type="ECO:0000256" key="2">
    <source>
        <dbReference type="ARBA" id="ARBA00009677"/>
    </source>
</evidence>
<dbReference type="PANTHER" id="PTHR30435">
    <property type="entry name" value="FLAGELLAR PROTEIN"/>
    <property type="match status" value="1"/>
</dbReference>
<dbReference type="GO" id="GO:0005829">
    <property type="term" value="C:cytosol"/>
    <property type="evidence" value="ECO:0007669"/>
    <property type="project" value="TreeGrafter"/>
</dbReference>
<dbReference type="Pfam" id="PF06429">
    <property type="entry name" value="Flg_bbr_C"/>
    <property type="match status" value="1"/>
</dbReference>
<reference evidence="9" key="1">
    <citation type="submission" date="2018-06" db="EMBL/GenBank/DDBJ databases">
        <authorList>
            <person name="Zhirakovskaya E."/>
        </authorList>
    </citation>
    <scope>NUCLEOTIDE SEQUENCE</scope>
</reference>
<dbReference type="NCBIfam" id="TIGR03506">
    <property type="entry name" value="FlgEFG_subfam"/>
    <property type="match status" value="1"/>
</dbReference>
<comment type="similarity">
    <text evidence="2">Belongs to the flagella basal body rod proteins family.</text>
</comment>
<dbReference type="GO" id="GO:0071978">
    <property type="term" value="P:bacterial-type flagellum-dependent swarming motility"/>
    <property type="evidence" value="ECO:0007669"/>
    <property type="project" value="TreeGrafter"/>
</dbReference>
<evidence type="ECO:0000256" key="3">
    <source>
        <dbReference type="ARBA" id="ARBA00019015"/>
    </source>
</evidence>
<dbReference type="GO" id="GO:0009424">
    <property type="term" value="C:bacterial-type flagellum hook"/>
    <property type="evidence" value="ECO:0007669"/>
    <property type="project" value="TreeGrafter"/>
</dbReference>
<feature type="domain" description="Flagellar basal body rod protein N-terminal" evidence="5">
    <location>
        <begin position="7"/>
        <end position="35"/>
    </location>
</feature>
<accession>A0A3B1DML3</accession>
<dbReference type="InterPro" id="IPR010930">
    <property type="entry name" value="Flg_bb/hook_C_dom"/>
</dbReference>